<dbReference type="SUPFAM" id="SSF50978">
    <property type="entry name" value="WD40 repeat-like"/>
    <property type="match status" value="1"/>
</dbReference>
<feature type="domain" description="Alpha-type protein kinase" evidence="12">
    <location>
        <begin position="279"/>
        <end position="514"/>
    </location>
</feature>
<feature type="coiled-coil region" evidence="10">
    <location>
        <begin position="18"/>
        <end position="45"/>
    </location>
</feature>
<evidence type="ECO:0000256" key="7">
    <source>
        <dbReference type="ARBA" id="ARBA00022777"/>
    </source>
</evidence>
<gene>
    <name evidence="13" type="ORF">DLAC_01151</name>
</gene>
<dbReference type="FunFam" id="3.20.200.10:FF:000002">
    <property type="entry name" value="Eukaryotic elongation factor 2 kinase"/>
    <property type="match status" value="1"/>
</dbReference>
<keyword evidence="8" id="KW-0067">ATP-binding</keyword>
<feature type="repeat" description="WD" evidence="9">
    <location>
        <begin position="746"/>
        <end position="779"/>
    </location>
</feature>
<keyword evidence="6" id="KW-0547">Nucleotide-binding</keyword>
<evidence type="ECO:0000256" key="5">
    <source>
        <dbReference type="ARBA" id="ARBA00022737"/>
    </source>
</evidence>
<dbReference type="PANTHER" id="PTHR45992">
    <property type="entry name" value="EUKARYOTIC ELONGATION FACTOR 2 KINASE-RELATED"/>
    <property type="match status" value="1"/>
</dbReference>
<dbReference type="InterPro" id="IPR011009">
    <property type="entry name" value="Kinase-like_dom_sf"/>
</dbReference>
<dbReference type="SMART" id="SM00320">
    <property type="entry name" value="WD40"/>
    <property type="match status" value="7"/>
</dbReference>
<dbReference type="OrthoDB" id="301415at2759"/>
<accession>A0A152A7U6</accession>
<dbReference type="Gene3D" id="2.130.10.10">
    <property type="entry name" value="YVTN repeat-like/Quinoprotein amine dehydrogenase"/>
    <property type="match status" value="2"/>
</dbReference>
<dbReference type="InParanoid" id="A0A152A7U6"/>
<dbReference type="Pfam" id="PF00400">
    <property type="entry name" value="WD40"/>
    <property type="match status" value="6"/>
</dbReference>
<evidence type="ECO:0000256" key="11">
    <source>
        <dbReference type="SAM" id="MobiDB-lite"/>
    </source>
</evidence>
<dbReference type="GO" id="GO:0016905">
    <property type="term" value="F:myosin heavy chain kinase activity"/>
    <property type="evidence" value="ECO:0007669"/>
    <property type="project" value="TreeGrafter"/>
</dbReference>
<reference evidence="13 14" key="1">
    <citation type="submission" date="2015-12" db="EMBL/GenBank/DDBJ databases">
        <title>Dictyostelia acquired genes for synthesis and detection of signals that induce cell-type specialization by lateral gene transfer from prokaryotes.</title>
        <authorList>
            <person name="Gloeckner G."/>
            <person name="Schaap P."/>
        </authorList>
    </citation>
    <scope>NUCLEOTIDE SEQUENCE [LARGE SCALE GENOMIC DNA]</scope>
    <source>
        <strain evidence="13 14">TK</strain>
    </source>
</reference>
<dbReference type="AlphaFoldDB" id="A0A152A7U6"/>
<dbReference type="InterPro" id="IPR001680">
    <property type="entry name" value="WD40_rpt"/>
</dbReference>
<name>A0A152A7U6_TIELA</name>
<keyword evidence="10" id="KW-0175">Coiled coil</keyword>
<dbReference type="EMBL" id="LODT01000004">
    <property type="protein sequence ID" value="KYR02320.1"/>
    <property type="molecule type" value="Genomic_DNA"/>
</dbReference>
<keyword evidence="7" id="KW-0418">Kinase</keyword>
<dbReference type="InterPro" id="IPR051852">
    <property type="entry name" value="Alpha-type_PK"/>
</dbReference>
<proteinExistence type="inferred from homology"/>
<dbReference type="CDD" id="cd00200">
    <property type="entry name" value="WD40"/>
    <property type="match status" value="1"/>
</dbReference>
<comment type="caution">
    <text evidence="13">The sequence shown here is derived from an EMBL/GenBank/DDBJ whole genome shotgun (WGS) entry which is preliminary data.</text>
</comment>
<evidence type="ECO:0000256" key="6">
    <source>
        <dbReference type="ARBA" id="ARBA00022741"/>
    </source>
</evidence>
<feature type="repeat" description="WD" evidence="9">
    <location>
        <begin position="566"/>
        <end position="605"/>
    </location>
</feature>
<evidence type="ECO:0000256" key="10">
    <source>
        <dbReference type="SAM" id="Coils"/>
    </source>
</evidence>
<feature type="repeat" description="WD" evidence="9">
    <location>
        <begin position="705"/>
        <end position="738"/>
    </location>
</feature>
<dbReference type="PROSITE" id="PS00678">
    <property type="entry name" value="WD_REPEATS_1"/>
    <property type="match status" value="3"/>
</dbReference>
<feature type="compositionally biased region" description="Low complexity" evidence="11">
    <location>
        <begin position="117"/>
        <end position="146"/>
    </location>
</feature>
<feature type="repeat" description="WD" evidence="9">
    <location>
        <begin position="663"/>
        <end position="704"/>
    </location>
</feature>
<dbReference type="SUPFAM" id="SSF56112">
    <property type="entry name" value="Protein kinase-like (PK-like)"/>
    <property type="match status" value="1"/>
</dbReference>
<dbReference type="Gene3D" id="3.30.200.20">
    <property type="entry name" value="Phosphorylase Kinase, domain 1"/>
    <property type="match status" value="1"/>
</dbReference>
<dbReference type="InterPro" id="IPR020472">
    <property type="entry name" value="WD40_PAC1"/>
</dbReference>
<evidence type="ECO:0000256" key="3">
    <source>
        <dbReference type="ARBA" id="ARBA00022574"/>
    </source>
</evidence>
<keyword evidence="3 9" id="KW-0853">WD repeat</keyword>
<evidence type="ECO:0000256" key="9">
    <source>
        <dbReference type="PROSITE-ProRule" id="PRU00221"/>
    </source>
</evidence>
<dbReference type="FunCoup" id="A0A152A7U6">
    <property type="interactions" value="410"/>
</dbReference>
<evidence type="ECO:0000259" key="12">
    <source>
        <dbReference type="PROSITE" id="PS51158"/>
    </source>
</evidence>
<dbReference type="PROSITE" id="PS50082">
    <property type="entry name" value="WD_REPEATS_2"/>
    <property type="match status" value="6"/>
</dbReference>
<feature type="compositionally biased region" description="Polar residues" evidence="11">
    <location>
        <begin position="57"/>
        <end position="81"/>
    </location>
</feature>
<sequence>MDQNQELLDKIDYLSLSLDTFSRKSNLLEEKIDELIKRVDQQDKIILELKSTILNSTRNNDSSTAQSYTPSITPSVSINNLSTIDTKTETTKTESQSRTKSVSNTASPILVQQHQPTTVSSVTNSSANSTPVISSESSTPPLIISSPPTPPPLPPVVIPVSSTKTPGQSAWNKARVGIGLTRAFSTNNFFQKTDSEGNVSPIVGGLIKEDLIYIPPTSPKPNPKVISISSDISLSSQENSSNSNNAGGIGTVPKAIISEELPSELPTLPSGSKWAIVWEYNSVDDEWVRGIIAVEIESRPFSKGALRNAYKLKIRTTPVNQYQQFSHADHLKYEEGKTINTTKLPYLLGPLESEYVAKDSIIKSQGTFDRYFDDVKMQMICREYGEKYNANSPPKPIEFLSAWVIEVQTSDGPQLYGLELFMKGEFKKLNSNFGSIFTERNTPQAFSHFTYECSVHELLIVDIQGVDDIYTDPQIHTKDGKGFGAGNLGQKGIEKFINSHKCNPICIQYGLPPIGVSLVDSKQASRVIRGTMLLPDLVPDLDNTPPPSLPIPSDPQNSILQTLSTLTGHDERITVLMYRNDKLISADSNGYVKIWDLTTLHLIESFRAHRRSVDGLCLSKQYLFTASSDKTIKVWQLIEDFEKPLNNGQKISYIGPNDCKYKLDEHSGEINDLCLDTHRNLLYSCSFDKSIKVWDLNTMKCIKTLNAHSKSVKSLFLSGSQYLFSGSNDGSIKVWDLNMMMCIYGMEAHESWITSLCVHDGRLFSGARDGEIKDWNLSTFMSNLKFDQNRDTITDFLVTKGYIFISSDDSTIKILDLSTMKIIYSIKGHRSGIGALATDGRRIFSGGADNTIKVWSWIVDPNK</sequence>
<dbReference type="GO" id="GO:0031037">
    <property type="term" value="P:myosin II filament disassembly"/>
    <property type="evidence" value="ECO:0007669"/>
    <property type="project" value="TreeGrafter"/>
</dbReference>
<dbReference type="SMART" id="SM00811">
    <property type="entry name" value="Alpha_kinase"/>
    <property type="match status" value="1"/>
</dbReference>
<keyword evidence="4" id="KW-0808">Transferase</keyword>
<dbReference type="InterPro" id="IPR004166">
    <property type="entry name" value="a-kinase_dom"/>
</dbReference>
<dbReference type="PANTHER" id="PTHR45992:SF2">
    <property type="entry name" value="EUKARYOTIC ELONGATION FACTOR 2 KINASE"/>
    <property type="match status" value="1"/>
</dbReference>
<organism evidence="13 14">
    <name type="scientific">Tieghemostelium lacteum</name>
    <name type="common">Slime mold</name>
    <name type="synonym">Dictyostelium lacteum</name>
    <dbReference type="NCBI Taxonomy" id="361077"/>
    <lineage>
        <taxon>Eukaryota</taxon>
        <taxon>Amoebozoa</taxon>
        <taxon>Evosea</taxon>
        <taxon>Eumycetozoa</taxon>
        <taxon>Dictyostelia</taxon>
        <taxon>Dictyosteliales</taxon>
        <taxon>Raperosteliaceae</taxon>
        <taxon>Tieghemostelium</taxon>
    </lineage>
</organism>
<feature type="repeat" description="WD" evidence="9">
    <location>
        <begin position="606"/>
        <end position="637"/>
    </location>
</feature>
<evidence type="ECO:0000256" key="4">
    <source>
        <dbReference type="ARBA" id="ARBA00022679"/>
    </source>
</evidence>
<dbReference type="InterPro" id="IPR019775">
    <property type="entry name" value="WD40_repeat_CS"/>
</dbReference>
<dbReference type="Gene3D" id="3.20.200.10">
    <property type="entry name" value="MHCK/EF2 kinase"/>
    <property type="match status" value="1"/>
</dbReference>
<feature type="compositionally biased region" description="Polar residues" evidence="11">
    <location>
        <begin position="102"/>
        <end position="116"/>
    </location>
</feature>
<dbReference type="CDD" id="cd16968">
    <property type="entry name" value="Alpha_kinase_MHCK_like"/>
    <property type="match status" value="1"/>
</dbReference>
<dbReference type="InterPro" id="IPR015943">
    <property type="entry name" value="WD40/YVTN_repeat-like_dom_sf"/>
</dbReference>
<dbReference type="InterPro" id="IPR036322">
    <property type="entry name" value="WD40_repeat_dom_sf"/>
</dbReference>
<dbReference type="PROSITE" id="PS50294">
    <property type="entry name" value="WD_REPEATS_REGION"/>
    <property type="match status" value="5"/>
</dbReference>
<keyword evidence="5" id="KW-0677">Repeat</keyword>
<dbReference type="PRINTS" id="PR00320">
    <property type="entry name" value="GPROTEINBRPT"/>
</dbReference>
<feature type="region of interest" description="Disordered" evidence="11">
    <location>
        <begin position="57"/>
        <end position="149"/>
    </location>
</feature>
<comment type="similarity">
    <text evidence="1">Belongs to the protein kinase superfamily. Alpha-type protein kinase family. ALPK subfamily.</text>
</comment>
<dbReference type="GO" id="GO:0005524">
    <property type="term" value="F:ATP binding"/>
    <property type="evidence" value="ECO:0007669"/>
    <property type="project" value="UniProtKB-KW"/>
</dbReference>
<keyword evidence="14" id="KW-1185">Reference proteome</keyword>
<dbReference type="OMA" id="SAWVIEV"/>
<evidence type="ECO:0000313" key="13">
    <source>
        <dbReference type="EMBL" id="KYR02320.1"/>
    </source>
</evidence>
<dbReference type="GO" id="GO:0005826">
    <property type="term" value="C:actomyosin contractile ring"/>
    <property type="evidence" value="ECO:0007669"/>
    <property type="project" value="TreeGrafter"/>
</dbReference>
<dbReference type="STRING" id="361077.A0A152A7U6"/>
<keyword evidence="2" id="KW-0723">Serine/threonine-protein kinase</keyword>
<evidence type="ECO:0000256" key="2">
    <source>
        <dbReference type="ARBA" id="ARBA00022527"/>
    </source>
</evidence>
<evidence type="ECO:0000256" key="1">
    <source>
        <dbReference type="ARBA" id="ARBA00008651"/>
    </source>
</evidence>
<dbReference type="PROSITE" id="PS51158">
    <property type="entry name" value="ALPHA_KINASE"/>
    <property type="match status" value="1"/>
</dbReference>
<feature type="compositionally biased region" description="Basic and acidic residues" evidence="11">
    <location>
        <begin position="86"/>
        <end position="97"/>
    </location>
</feature>
<feature type="repeat" description="WD" evidence="9">
    <location>
        <begin position="826"/>
        <end position="856"/>
    </location>
</feature>
<dbReference type="GO" id="GO:1903013">
    <property type="term" value="P:response to differentiation-inducing factor 1"/>
    <property type="evidence" value="ECO:0007669"/>
    <property type="project" value="TreeGrafter"/>
</dbReference>
<evidence type="ECO:0000313" key="14">
    <source>
        <dbReference type="Proteomes" id="UP000076078"/>
    </source>
</evidence>
<dbReference type="Pfam" id="PF02816">
    <property type="entry name" value="Alpha_kinase"/>
    <property type="match status" value="1"/>
</dbReference>
<dbReference type="Proteomes" id="UP000076078">
    <property type="component" value="Unassembled WGS sequence"/>
</dbReference>
<protein>
    <recommendedName>
        <fullName evidence="12">Alpha-type protein kinase domain-containing protein</fullName>
    </recommendedName>
</protein>
<evidence type="ECO:0000256" key="8">
    <source>
        <dbReference type="ARBA" id="ARBA00022840"/>
    </source>
</evidence>